<comment type="caution">
    <text evidence="1">The sequence shown here is derived from an EMBL/GenBank/DDBJ whole genome shotgun (WGS) entry which is preliminary data.</text>
</comment>
<accession>A0A8X6XAN4</accession>
<dbReference type="OrthoDB" id="6430940at2759"/>
<evidence type="ECO:0000313" key="1">
    <source>
        <dbReference type="EMBL" id="GFY48401.1"/>
    </source>
</evidence>
<name>A0A8X6XAN4_9ARAC</name>
<evidence type="ECO:0000313" key="2">
    <source>
        <dbReference type="Proteomes" id="UP000886998"/>
    </source>
</evidence>
<feature type="non-terminal residue" evidence="1">
    <location>
        <position position="102"/>
    </location>
</feature>
<dbReference type="Proteomes" id="UP000886998">
    <property type="component" value="Unassembled WGS sequence"/>
</dbReference>
<reference evidence="1" key="1">
    <citation type="submission" date="2020-08" db="EMBL/GenBank/DDBJ databases">
        <title>Multicomponent nature underlies the extraordinary mechanical properties of spider dragline silk.</title>
        <authorList>
            <person name="Kono N."/>
            <person name="Nakamura H."/>
            <person name="Mori M."/>
            <person name="Yoshida Y."/>
            <person name="Ohtoshi R."/>
            <person name="Malay A.D."/>
            <person name="Moran D.A.P."/>
            <person name="Tomita M."/>
            <person name="Numata K."/>
            <person name="Arakawa K."/>
        </authorList>
    </citation>
    <scope>NUCLEOTIDE SEQUENCE</scope>
</reference>
<gene>
    <name evidence="1" type="ORF">TNIN_121601</name>
</gene>
<protein>
    <submittedName>
        <fullName evidence="1">Uncharacterized protein</fullName>
    </submittedName>
</protein>
<dbReference type="AlphaFoldDB" id="A0A8X6XAN4"/>
<sequence>MLAIAAISSRQTIVNKYLQNNKGVNWNELTVDDFVVVACVADSVVAVLLTMEDFKSSAKTQGCPVDHVMRGVSIGCYYYALCCQYGYGTLKDCEFAKDLIKK</sequence>
<dbReference type="EMBL" id="BMAV01006427">
    <property type="protein sequence ID" value="GFY48401.1"/>
    <property type="molecule type" value="Genomic_DNA"/>
</dbReference>
<keyword evidence="2" id="KW-1185">Reference proteome</keyword>
<proteinExistence type="predicted"/>
<organism evidence="1 2">
    <name type="scientific">Trichonephila inaurata madagascariensis</name>
    <dbReference type="NCBI Taxonomy" id="2747483"/>
    <lineage>
        <taxon>Eukaryota</taxon>
        <taxon>Metazoa</taxon>
        <taxon>Ecdysozoa</taxon>
        <taxon>Arthropoda</taxon>
        <taxon>Chelicerata</taxon>
        <taxon>Arachnida</taxon>
        <taxon>Araneae</taxon>
        <taxon>Araneomorphae</taxon>
        <taxon>Entelegynae</taxon>
        <taxon>Araneoidea</taxon>
        <taxon>Nephilidae</taxon>
        <taxon>Trichonephila</taxon>
        <taxon>Trichonephila inaurata</taxon>
    </lineage>
</organism>